<organism evidence="3 4">
    <name type="scientific">Paraphaeosphaeria sporulosa</name>
    <dbReference type="NCBI Taxonomy" id="1460663"/>
    <lineage>
        <taxon>Eukaryota</taxon>
        <taxon>Fungi</taxon>
        <taxon>Dikarya</taxon>
        <taxon>Ascomycota</taxon>
        <taxon>Pezizomycotina</taxon>
        <taxon>Dothideomycetes</taxon>
        <taxon>Pleosporomycetidae</taxon>
        <taxon>Pleosporales</taxon>
        <taxon>Massarineae</taxon>
        <taxon>Didymosphaeriaceae</taxon>
        <taxon>Paraphaeosphaeria</taxon>
    </lineage>
</organism>
<evidence type="ECO:0000313" key="3">
    <source>
        <dbReference type="EMBL" id="OAG08040.1"/>
    </source>
</evidence>
<keyword evidence="4" id="KW-1185">Reference proteome</keyword>
<dbReference type="InterPro" id="IPR044053">
    <property type="entry name" value="AsaB-like"/>
</dbReference>
<comment type="similarity">
    <text evidence="2">Belongs to the asaB hydroxylase/desaturase family.</text>
</comment>
<dbReference type="RefSeq" id="XP_018038405.1">
    <property type="nucleotide sequence ID" value="XM_018177894.1"/>
</dbReference>
<evidence type="ECO:0000256" key="1">
    <source>
        <dbReference type="ARBA" id="ARBA00023002"/>
    </source>
</evidence>
<evidence type="ECO:0000256" key="2">
    <source>
        <dbReference type="ARBA" id="ARBA00023604"/>
    </source>
</evidence>
<dbReference type="Proteomes" id="UP000077069">
    <property type="component" value="Unassembled WGS sequence"/>
</dbReference>
<protein>
    <recommendedName>
        <fullName evidence="5">CmcJ-like methyltransferase</fullName>
    </recommendedName>
</protein>
<gene>
    <name evidence="3" type="ORF">CC84DRAFT_1162054</name>
</gene>
<name>A0A177CME8_9PLEO</name>
<sequence>MADNILASVRYIVKDPTTPPDEKGYILHYAAPPGFPQNNFKIEPYKNIKMHDLRRSPLSYSENGMRIANINSEGMNPELFDDDAWIESVYLPELHRSLCKALGAKDITIFDWMLRKRAVSFPQRNKGEENEDQAQPSLSAHIDYTTGELDGRLEQYFGGDKEKVKKSRYQVINIWKPLTGPCRDFPMAYLDPRSVDREKDLYVVDEVFPTVANEVFQVHYNPDHKWYWVPDQLDCEIAIFQAYDSEKGQELAVPHCSFDLGARGSGIPRQSIEVRAFVFY</sequence>
<dbReference type="GO" id="GO:0016491">
    <property type="term" value="F:oxidoreductase activity"/>
    <property type="evidence" value="ECO:0007669"/>
    <property type="project" value="UniProtKB-KW"/>
</dbReference>
<dbReference type="OrthoDB" id="412788at2759"/>
<dbReference type="PANTHER" id="PTHR34598">
    <property type="entry name" value="BLL6449 PROTEIN"/>
    <property type="match status" value="1"/>
</dbReference>
<dbReference type="PANTHER" id="PTHR34598:SF3">
    <property type="entry name" value="OXIDOREDUCTASE AN1597"/>
    <property type="match status" value="1"/>
</dbReference>
<proteinExistence type="inferred from homology"/>
<evidence type="ECO:0008006" key="5">
    <source>
        <dbReference type="Google" id="ProtNLM"/>
    </source>
</evidence>
<dbReference type="AlphaFoldDB" id="A0A177CME8"/>
<keyword evidence="1" id="KW-0560">Oxidoreductase</keyword>
<dbReference type="InParanoid" id="A0A177CME8"/>
<dbReference type="STRING" id="1460663.A0A177CME8"/>
<evidence type="ECO:0000313" key="4">
    <source>
        <dbReference type="Proteomes" id="UP000077069"/>
    </source>
</evidence>
<dbReference type="NCBIfam" id="NF041278">
    <property type="entry name" value="CmcJ_NvfI_EfuI"/>
    <property type="match status" value="1"/>
</dbReference>
<dbReference type="EMBL" id="KV441550">
    <property type="protein sequence ID" value="OAG08040.1"/>
    <property type="molecule type" value="Genomic_DNA"/>
</dbReference>
<accession>A0A177CME8</accession>
<reference evidence="3 4" key="1">
    <citation type="submission" date="2016-05" db="EMBL/GenBank/DDBJ databases">
        <title>Comparative analysis of secretome profiles of manganese(II)-oxidizing ascomycete fungi.</title>
        <authorList>
            <consortium name="DOE Joint Genome Institute"/>
            <person name="Zeiner C.A."/>
            <person name="Purvine S.O."/>
            <person name="Zink E.M."/>
            <person name="Wu S."/>
            <person name="Pasa-Tolic L."/>
            <person name="Chaput D.L."/>
            <person name="Haridas S."/>
            <person name="Grigoriev I.V."/>
            <person name="Santelli C.M."/>
            <person name="Hansel C.M."/>
        </authorList>
    </citation>
    <scope>NUCLEOTIDE SEQUENCE [LARGE SCALE GENOMIC DNA]</scope>
    <source>
        <strain evidence="3 4">AP3s5-JAC2a</strain>
    </source>
</reference>
<dbReference type="GeneID" id="28761380"/>